<gene>
    <name evidence="2" type="ORF">PILCRDRAFT_502986</name>
</gene>
<keyword evidence="3" id="KW-1185">Reference proteome</keyword>
<organism evidence="2 3">
    <name type="scientific">Piloderma croceum (strain F 1598)</name>
    <dbReference type="NCBI Taxonomy" id="765440"/>
    <lineage>
        <taxon>Eukaryota</taxon>
        <taxon>Fungi</taxon>
        <taxon>Dikarya</taxon>
        <taxon>Basidiomycota</taxon>
        <taxon>Agaricomycotina</taxon>
        <taxon>Agaricomycetes</taxon>
        <taxon>Agaricomycetidae</taxon>
        <taxon>Atheliales</taxon>
        <taxon>Atheliaceae</taxon>
        <taxon>Piloderma</taxon>
    </lineage>
</organism>
<reference evidence="2 3" key="1">
    <citation type="submission" date="2014-04" db="EMBL/GenBank/DDBJ databases">
        <authorList>
            <consortium name="DOE Joint Genome Institute"/>
            <person name="Kuo A."/>
            <person name="Tarkka M."/>
            <person name="Buscot F."/>
            <person name="Kohler A."/>
            <person name="Nagy L.G."/>
            <person name="Floudas D."/>
            <person name="Copeland A."/>
            <person name="Barry K.W."/>
            <person name="Cichocki N."/>
            <person name="Veneault-Fourrey C."/>
            <person name="LaButti K."/>
            <person name="Lindquist E.A."/>
            <person name="Lipzen A."/>
            <person name="Lundell T."/>
            <person name="Morin E."/>
            <person name="Murat C."/>
            <person name="Sun H."/>
            <person name="Tunlid A."/>
            <person name="Henrissat B."/>
            <person name="Grigoriev I.V."/>
            <person name="Hibbett D.S."/>
            <person name="Martin F."/>
            <person name="Nordberg H.P."/>
            <person name="Cantor M.N."/>
            <person name="Hua S.X."/>
        </authorList>
    </citation>
    <scope>NUCLEOTIDE SEQUENCE [LARGE SCALE GENOMIC DNA]</scope>
    <source>
        <strain evidence="2 3">F 1598</strain>
    </source>
</reference>
<dbReference type="AlphaFoldDB" id="A0A0C3BV13"/>
<accession>A0A0C3BV13</accession>
<dbReference type="Proteomes" id="UP000054166">
    <property type="component" value="Unassembled WGS sequence"/>
</dbReference>
<keyword evidence="1" id="KW-0812">Transmembrane</keyword>
<keyword evidence="1" id="KW-0472">Membrane</keyword>
<proteinExistence type="predicted"/>
<dbReference type="EMBL" id="KN833000">
    <property type="protein sequence ID" value="KIM81152.1"/>
    <property type="molecule type" value="Genomic_DNA"/>
</dbReference>
<dbReference type="HOGENOM" id="CLU_2758693_0_0_1"/>
<protein>
    <submittedName>
        <fullName evidence="2">Uncharacterized protein</fullName>
    </submittedName>
</protein>
<name>A0A0C3BV13_PILCF</name>
<evidence type="ECO:0000313" key="3">
    <source>
        <dbReference type="Proteomes" id="UP000054166"/>
    </source>
</evidence>
<evidence type="ECO:0000313" key="2">
    <source>
        <dbReference type="EMBL" id="KIM81152.1"/>
    </source>
</evidence>
<dbReference type="InParanoid" id="A0A0C3BV13"/>
<evidence type="ECO:0000256" key="1">
    <source>
        <dbReference type="SAM" id="Phobius"/>
    </source>
</evidence>
<sequence>MYVCKLPRCLPVGAGFLISGYVLGYLPSIVHLHLGRRRFFCQLLLGSDCKRNLEEGVMTVRKGDRFGRKR</sequence>
<keyword evidence="1" id="KW-1133">Transmembrane helix</keyword>
<feature type="transmembrane region" description="Helical" evidence="1">
    <location>
        <begin position="12"/>
        <end position="34"/>
    </location>
</feature>
<reference evidence="3" key="2">
    <citation type="submission" date="2015-01" db="EMBL/GenBank/DDBJ databases">
        <title>Evolutionary Origins and Diversification of the Mycorrhizal Mutualists.</title>
        <authorList>
            <consortium name="DOE Joint Genome Institute"/>
            <consortium name="Mycorrhizal Genomics Consortium"/>
            <person name="Kohler A."/>
            <person name="Kuo A."/>
            <person name="Nagy L.G."/>
            <person name="Floudas D."/>
            <person name="Copeland A."/>
            <person name="Barry K.W."/>
            <person name="Cichocki N."/>
            <person name="Veneault-Fourrey C."/>
            <person name="LaButti K."/>
            <person name="Lindquist E.A."/>
            <person name="Lipzen A."/>
            <person name="Lundell T."/>
            <person name="Morin E."/>
            <person name="Murat C."/>
            <person name="Riley R."/>
            <person name="Ohm R."/>
            <person name="Sun H."/>
            <person name="Tunlid A."/>
            <person name="Henrissat B."/>
            <person name="Grigoriev I.V."/>
            <person name="Hibbett D.S."/>
            <person name="Martin F."/>
        </authorList>
    </citation>
    <scope>NUCLEOTIDE SEQUENCE [LARGE SCALE GENOMIC DNA]</scope>
    <source>
        <strain evidence="3">F 1598</strain>
    </source>
</reference>